<sequence length="220" mass="24392">AVKRKGHAIADEQLQSPLLRLPAELRNQIYGYLLCPDTSSLSALKSKKNDLAVRGFNETSTSIQLYPGILSTCRKIHGEAHSLLYTTHIFHAHPSLLASLPHLASKSRPVLYPSVTGKIRRWQISLRLDTDPRFTAQQARAAFSGAEYLEIRVWQAQFEACNWDVLKLFLGVRGVQVARVGGSVDLELSEWLEKVMMGAEDMKSGKQGCGEPGCDCRDGD</sequence>
<protein>
    <submittedName>
        <fullName evidence="1">Uncharacterized protein</fullName>
    </submittedName>
</protein>
<accession>A0ACB6QPD3</accession>
<organism evidence="1 2">
    <name type="scientific">Lindgomyces ingoldianus</name>
    <dbReference type="NCBI Taxonomy" id="673940"/>
    <lineage>
        <taxon>Eukaryota</taxon>
        <taxon>Fungi</taxon>
        <taxon>Dikarya</taxon>
        <taxon>Ascomycota</taxon>
        <taxon>Pezizomycotina</taxon>
        <taxon>Dothideomycetes</taxon>
        <taxon>Pleosporomycetidae</taxon>
        <taxon>Pleosporales</taxon>
        <taxon>Lindgomycetaceae</taxon>
        <taxon>Lindgomyces</taxon>
    </lineage>
</organism>
<comment type="caution">
    <text evidence="1">The sequence shown here is derived from an EMBL/GenBank/DDBJ whole genome shotgun (WGS) entry which is preliminary data.</text>
</comment>
<name>A0ACB6QPD3_9PLEO</name>
<evidence type="ECO:0000313" key="2">
    <source>
        <dbReference type="Proteomes" id="UP000799755"/>
    </source>
</evidence>
<reference evidence="1" key="1">
    <citation type="journal article" date="2020" name="Stud. Mycol.">
        <title>101 Dothideomycetes genomes: a test case for predicting lifestyles and emergence of pathogens.</title>
        <authorList>
            <person name="Haridas S."/>
            <person name="Albert R."/>
            <person name="Binder M."/>
            <person name="Bloem J."/>
            <person name="Labutti K."/>
            <person name="Salamov A."/>
            <person name="Andreopoulos B."/>
            <person name="Baker S."/>
            <person name="Barry K."/>
            <person name="Bills G."/>
            <person name="Bluhm B."/>
            <person name="Cannon C."/>
            <person name="Castanera R."/>
            <person name="Culley D."/>
            <person name="Daum C."/>
            <person name="Ezra D."/>
            <person name="Gonzalez J."/>
            <person name="Henrissat B."/>
            <person name="Kuo A."/>
            <person name="Liang C."/>
            <person name="Lipzen A."/>
            <person name="Lutzoni F."/>
            <person name="Magnuson J."/>
            <person name="Mondo S."/>
            <person name="Nolan M."/>
            <person name="Ohm R."/>
            <person name="Pangilinan J."/>
            <person name="Park H.-J."/>
            <person name="Ramirez L."/>
            <person name="Alfaro M."/>
            <person name="Sun H."/>
            <person name="Tritt A."/>
            <person name="Yoshinaga Y."/>
            <person name="Zwiers L.-H."/>
            <person name="Turgeon B."/>
            <person name="Goodwin S."/>
            <person name="Spatafora J."/>
            <person name="Crous P."/>
            <person name="Grigoriev I."/>
        </authorList>
    </citation>
    <scope>NUCLEOTIDE SEQUENCE</scope>
    <source>
        <strain evidence="1">ATCC 200398</strain>
    </source>
</reference>
<feature type="non-terminal residue" evidence="1">
    <location>
        <position position="220"/>
    </location>
</feature>
<keyword evidence="2" id="KW-1185">Reference proteome</keyword>
<gene>
    <name evidence="1" type="ORF">BDR25DRAFT_175385</name>
</gene>
<dbReference type="EMBL" id="MU003514">
    <property type="protein sequence ID" value="KAF2468776.1"/>
    <property type="molecule type" value="Genomic_DNA"/>
</dbReference>
<dbReference type="Proteomes" id="UP000799755">
    <property type="component" value="Unassembled WGS sequence"/>
</dbReference>
<feature type="non-terminal residue" evidence="1">
    <location>
        <position position="1"/>
    </location>
</feature>
<proteinExistence type="predicted"/>
<evidence type="ECO:0000313" key="1">
    <source>
        <dbReference type="EMBL" id="KAF2468776.1"/>
    </source>
</evidence>